<sequence>MSDTSWKDFLGNTSLHGVRYLTENSFIRRVIWLLVVLAAFCGFGYQLYKSITFYYEWPTVTAMTTEWDEELDFPAVTICNLNTLSKENFVKARKRYKSDATTEQLEKEVETFTFFMSAPLNENAKSKLLNDFFENSTFYRERGNFVNKSLNDFSHSIDGILSIKWLRPCQFSGEDCDRKNFSSFVDLNFGLCHTFNSGKKEENALKVESLGPNNGLRLRLNVQQEDHVSNFYWLPAGFKVLVHDRKEYPIMEQTGFALQPGTHTFCSTKLKKELLSAHEAKASTLSPRLYNVGHKLKSFLGKYQLTRRLIPYRK</sequence>
<keyword evidence="14" id="KW-1185">Reference proteome</keyword>
<dbReference type="PANTHER" id="PTHR11690:SF300">
    <property type="entry name" value="PICKPOCKET PROTEIN 19"/>
    <property type="match status" value="1"/>
</dbReference>
<evidence type="ECO:0000313" key="14">
    <source>
        <dbReference type="Proteomes" id="UP000001593"/>
    </source>
</evidence>
<evidence type="ECO:0000256" key="2">
    <source>
        <dbReference type="ARBA" id="ARBA00022448"/>
    </source>
</evidence>
<protein>
    <submittedName>
        <fullName evidence="13">Uncharacterized protein</fullName>
    </submittedName>
</protein>
<dbReference type="Pfam" id="PF00858">
    <property type="entry name" value="ASC"/>
    <property type="match status" value="1"/>
</dbReference>
<evidence type="ECO:0000256" key="7">
    <source>
        <dbReference type="ARBA" id="ARBA00023065"/>
    </source>
</evidence>
<name>A7SZH3_NEMVE</name>
<dbReference type="GO" id="GO:0015280">
    <property type="term" value="F:ligand-gated sodium channel activity"/>
    <property type="evidence" value="ECO:0000318"/>
    <property type="project" value="GO_Central"/>
</dbReference>
<dbReference type="InParanoid" id="A7SZH3"/>
<gene>
    <name evidence="13" type="ORF">NEMVEDRAFT_v1g219973</name>
</gene>
<dbReference type="PhylomeDB" id="A7SZH3"/>
<dbReference type="GO" id="GO:0005886">
    <property type="term" value="C:plasma membrane"/>
    <property type="evidence" value="ECO:0000318"/>
    <property type="project" value="GO_Central"/>
</dbReference>
<feature type="transmembrane region" description="Helical" evidence="12">
    <location>
        <begin position="30"/>
        <end position="48"/>
    </location>
</feature>
<keyword evidence="7 11" id="KW-0406">Ion transport</keyword>
<evidence type="ECO:0000256" key="9">
    <source>
        <dbReference type="ARBA" id="ARBA00023201"/>
    </source>
</evidence>
<dbReference type="InterPro" id="IPR001873">
    <property type="entry name" value="ENaC"/>
</dbReference>
<evidence type="ECO:0000256" key="6">
    <source>
        <dbReference type="ARBA" id="ARBA00023053"/>
    </source>
</evidence>
<comment type="similarity">
    <text evidence="11">Belongs to the amiloride-sensitive sodium channel (TC 1.A.6) family.</text>
</comment>
<dbReference type="PRINTS" id="PR01078">
    <property type="entry name" value="AMINACHANNEL"/>
</dbReference>
<keyword evidence="5 12" id="KW-1133">Transmembrane helix</keyword>
<keyword evidence="4 11" id="KW-0812">Transmembrane</keyword>
<dbReference type="EMBL" id="DS469969">
    <property type="protein sequence ID" value="EDO30892.1"/>
    <property type="molecule type" value="Genomic_DNA"/>
</dbReference>
<evidence type="ECO:0000256" key="4">
    <source>
        <dbReference type="ARBA" id="ARBA00022692"/>
    </source>
</evidence>
<keyword evidence="8 12" id="KW-0472">Membrane</keyword>
<evidence type="ECO:0000313" key="13">
    <source>
        <dbReference type="EMBL" id="EDO30892.1"/>
    </source>
</evidence>
<dbReference type="PANTHER" id="PTHR11690">
    <property type="entry name" value="AMILORIDE-SENSITIVE SODIUM CHANNEL-RELATED"/>
    <property type="match status" value="1"/>
</dbReference>
<dbReference type="Proteomes" id="UP000001593">
    <property type="component" value="Unassembled WGS sequence"/>
</dbReference>
<dbReference type="eggNOG" id="KOG4294">
    <property type="taxonomic scope" value="Eukaryota"/>
</dbReference>
<evidence type="ECO:0000256" key="1">
    <source>
        <dbReference type="ARBA" id="ARBA00004141"/>
    </source>
</evidence>
<evidence type="ECO:0000256" key="8">
    <source>
        <dbReference type="ARBA" id="ARBA00023136"/>
    </source>
</evidence>
<organism evidence="13 14">
    <name type="scientific">Nematostella vectensis</name>
    <name type="common">Starlet sea anemone</name>
    <dbReference type="NCBI Taxonomy" id="45351"/>
    <lineage>
        <taxon>Eukaryota</taxon>
        <taxon>Metazoa</taxon>
        <taxon>Cnidaria</taxon>
        <taxon>Anthozoa</taxon>
        <taxon>Hexacorallia</taxon>
        <taxon>Actiniaria</taxon>
        <taxon>Edwardsiidae</taxon>
        <taxon>Nematostella</taxon>
    </lineage>
</organism>
<keyword evidence="9 11" id="KW-0739">Sodium transport</keyword>
<reference evidence="13 14" key="1">
    <citation type="journal article" date="2007" name="Science">
        <title>Sea anemone genome reveals ancestral eumetazoan gene repertoire and genomic organization.</title>
        <authorList>
            <person name="Putnam N.H."/>
            <person name="Srivastava M."/>
            <person name="Hellsten U."/>
            <person name="Dirks B."/>
            <person name="Chapman J."/>
            <person name="Salamov A."/>
            <person name="Terry A."/>
            <person name="Shapiro H."/>
            <person name="Lindquist E."/>
            <person name="Kapitonov V.V."/>
            <person name="Jurka J."/>
            <person name="Genikhovich G."/>
            <person name="Grigoriev I.V."/>
            <person name="Lucas S.M."/>
            <person name="Steele R.E."/>
            <person name="Finnerty J.R."/>
            <person name="Technau U."/>
            <person name="Martindale M.Q."/>
            <person name="Rokhsar D.S."/>
        </authorList>
    </citation>
    <scope>NUCLEOTIDE SEQUENCE [LARGE SCALE GENOMIC DNA]</scope>
    <source>
        <strain evidence="14">CH2 X CH6</strain>
    </source>
</reference>
<keyword evidence="2 11" id="KW-0813">Transport</keyword>
<proteinExistence type="inferred from homology"/>
<dbReference type="GO" id="GO:0035725">
    <property type="term" value="P:sodium ion transmembrane transport"/>
    <property type="evidence" value="ECO:0000318"/>
    <property type="project" value="GO_Central"/>
</dbReference>
<dbReference type="Gene3D" id="2.60.470.10">
    <property type="entry name" value="Acid-sensing ion channels like domains"/>
    <property type="match status" value="1"/>
</dbReference>
<evidence type="ECO:0000256" key="3">
    <source>
        <dbReference type="ARBA" id="ARBA00022461"/>
    </source>
</evidence>
<comment type="subcellular location">
    <subcellularLocation>
        <location evidence="1">Membrane</location>
        <topology evidence="1">Multi-pass membrane protein</topology>
    </subcellularLocation>
</comment>
<keyword evidence="3 11" id="KW-0894">Sodium channel</keyword>
<keyword evidence="6" id="KW-0915">Sodium</keyword>
<dbReference type="AlphaFoldDB" id="A7SZH3"/>
<evidence type="ECO:0000256" key="11">
    <source>
        <dbReference type="RuleBase" id="RU000679"/>
    </source>
</evidence>
<evidence type="ECO:0000256" key="10">
    <source>
        <dbReference type="ARBA" id="ARBA00023303"/>
    </source>
</evidence>
<dbReference type="OMA" id="MATICII"/>
<evidence type="ECO:0000256" key="12">
    <source>
        <dbReference type="SAM" id="Phobius"/>
    </source>
</evidence>
<dbReference type="HOGENOM" id="CLU_020415_1_3_1"/>
<accession>A7SZH3</accession>
<keyword evidence="10 11" id="KW-0407">Ion channel</keyword>
<evidence type="ECO:0000256" key="5">
    <source>
        <dbReference type="ARBA" id="ARBA00022989"/>
    </source>
</evidence>